<evidence type="ECO:0000259" key="5">
    <source>
        <dbReference type="Pfam" id="PF22904"/>
    </source>
</evidence>
<protein>
    <submittedName>
        <fullName evidence="6">Outer membrane beta-barrel protein</fullName>
    </submittedName>
</protein>
<dbReference type="Pfam" id="PF22904">
    <property type="entry name" value="NOMO1-like_2nd"/>
    <property type="match status" value="1"/>
</dbReference>
<proteinExistence type="predicted"/>
<evidence type="ECO:0000256" key="3">
    <source>
        <dbReference type="ARBA" id="ARBA00023237"/>
    </source>
</evidence>
<dbReference type="InterPro" id="IPR037066">
    <property type="entry name" value="Plug_dom_sf"/>
</dbReference>
<evidence type="ECO:0000256" key="1">
    <source>
        <dbReference type="ARBA" id="ARBA00004442"/>
    </source>
</evidence>
<dbReference type="InterPro" id="IPR041700">
    <property type="entry name" value="OMP_b-brl_3"/>
</dbReference>
<dbReference type="Gene3D" id="2.40.170.20">
    <property type="entry name" value="TonB-dependent receptor, beta-barrel domain"/>
    <property type="match status" value="1"/>
</dbReference>
<comment type="subcellular location">
    <subcellularLocation>
        <location evidence="1">Cell outer membrane</location>
    </subcellularLocation>
</comment>
<evidence type="ECO:0000259" key="4">
    <source>
        <dbReference type="Pfam" id="PF14905"/>
    </source>
</evidence>
<evidence type="ECO:0000313" key="6">
    <source>
        <dbReference type="EMBL" id="MFC4262241.1"/>
    </source>
</evidence>
<dbReference type="RefSeq" id="WP_379707601.1">
    <property type="nucleotide sequence ID" value="NZ_JBHSCZ010000001.1"/>
</dbReference>
<keyword evidence="2" id="KW-0472">Membrane</keyword>
<evidence type="ECO:0000313" key="7">
    <source>
        <dbReference type="Proteomes" id="UP001595907"/>
    </source>
</evidence>
<evidence type="ECO:0000256" key="2">
    <source>
        <dbReference type="ARBA" id="ARBA00023136"/>
    </source>
</evidence>
<keyword evidence="7" id="KW-1185">Reference proteome</keyword>
<feature type="domain" description="Outer membrane protein beta-barrel" evidence="4">
    <location>
        <begin position="379"/>
        <end position="785"/>
    </location>
</feature>
<dbReference type="SUPFAM" id="SSF56935">
    <property type="entry name" value="Porins"/>
    <property type="match status" value="1"/>
</dbReference>
<accession>A0ABV8QR15</accession>
<gene>
    <name evidence="6" type="ORF">ACFOWM_05100</name>
</gene>
<dbReference type="PANTHER" id="PTHR40980:SF4">
    <property type="entry name" value="TONB-DEPENDENT RECEPTOR-LIKE BETA-BARREL DOMAIN-CONTAINING PROTEIN"/>
    <property type="match status" value="1"/>
</dbReference>
<dbReference type="EMBL" id="JBHSCZ010000001">
    <property type="protein sequence ID" value="MFC4262241.1"/>
    <property type="molecule type" value="Genomic_DNA"/>
</dbReference>
<organism evidence="6 7">
    <name type="scientific">Ferruginibacter yonginensis</name>
    <dbReference type="NCBI Taxonomy" id="1310416"/>
    <lineage>
        <taxon>Bacteria</taxon>
        <taxon>Pseudomonadati</taxon>
        <taxon>Bacteroidota</taxon>
        <taxon>Chitinophagia</taxon>
        <taxon>Chitinophagales</taxon>
        <taxon>Chitinophagaceae</taxon>
        <taxon>Ferruginibacter</taxon>
    </lineage>
</organism>
<dbReference type="PANTHER" id="PTHR40980">
    <property type="entry name" value="PLUG DOMAIN-CONTAINING PROTEIN"/>
    <property type="match status" value="1"/>
</dbReference>
<dbReference type="Gene3D" id="2.170.130.10">
    <property type="entry name" value="TonB-dependent receptor, plug domain"/>
    <property type="match status" value="1"/>
</dbReference>
<dbReference type="Pfam" id="PF14905">
    <property type="entry name" value="OMP_b-brl_3"/>
    <property type="match status" value="1"/>
</dbReference>
<reference evidence="7" key="1">
    <citation type="journal article" date="2019" name="Int. J. Syst. Evol. Microbiol.">
        <title>The Global Catalogue of Microorganisms (GCM) 10K type strain sequencing project: providing services to taxonomists for standard genome sequencing and annotation.</title>
        <authorList>
            <consortium name="The Broad Institute Genomics Platform"/>
            <consortium name="The Broad Institute Genome Sequencing Center for Infectious Disease"/>
            <person name="Wu L."/>
            <person name="Ma J."/>
        </authorList>
    </citation>
    <scope>NUCLEOTIDE SEQUENCE [LARGE SCALE GENOMIC DNA]</scope>
    <source>
        <strain evidence="7">CECT 8289</strain>
    </source>
</reference>
<name>A0ABV8QR15_9BACT</name>
<dbReference type="Proteomes" id="UP001595907">
    <property type="component" value="Unassembled WGS sequence"/>
</dbReference>
<feature type="domain" description="NOMO second beta-sandwich" evidence="5">
    <location>
        <begin position="24"/>
        <end position="95"/>
    </location>
</feature>
<dbReference type="InterPro" id="IPR036942">
    <property type="entry name" value="Beta-barrel_TonB_sf"/>
</dbReference>
<sequence length="811" mass="89988">MKSIFILPIFICTVFSNVVYAQVFSISGKIVTSADAKGIIVNLVKANDSSIYKTVLCDNEGAFSFEFVKKGSYKVNVSNSNFDLYFSNAIEIVNNNIILAPIKLNNIAQSLTTVKVTATKNFVEQKIDRVVINPDALISNAGTNALDVLEKSPGVLVDVNGNISLKGKQGVVIFIDDKPTYLAAADVANYLRTLSSNTLESIELMTNPPAKYDAAGNAGIINIRLKKTKVLGFNGGINVAIGQGSYFRTNNSINFNYRINKVNVFTNMSYNDVNTYQDLTINRFYYDNNGILNSTFNQNSFIKKGQTSFNARVGADFYVTPKTTLGIAVSGFTNPATGNVLNNAKVLDNNTQPTALIKATNPSNKKWNNTSVNANYSYKFNNKGKELTGNVDYINYTSTVTQNLINSSFDPNNVFINSTTLASSLPATINIASAKFDYVHPINSNAKVETGLKASKVTSKNIADFFDVLAGTSIPNYSFSNKFNYNENINAVYFNVSKEQKLLSLQAGVRIENTQISGKQFGNPTMMDSSFKRNYTNVFPTLFIQYKLDTVQKNQMAFSFGRRINRPNYQDLNPFTYPLDRFTFYGGNPFLQPTIAFTAAVSHTYKNKITTTIDYSVANNLIQETNEQRGNIYYSRPGNFGKQVVYGIDVNATLPITKWWTLQLYAAYKNMQYKSVVYGQILDDHRFYGYIAPTNQFVITKNLSAELAGSYQTKILVAQFLTIPVWQARVGLSQKILKGKGALRINVSDLFFTNQPGGDIRNIANSKANWVSVLDSRVVTIGFSYRFNKGKTLNLRKTGAADDEKGRVKTS</sequence>
<keyword evidence="3" id="KW-0998">Cell outer membrane</keyword>
<comment type="caution">
    <text evidence="6">The sequence shown here is derived from an EMBL/GenBank/DDBJ whole genome shotgun (WGS) entry which is preliminary data.</text>
</comment>
<dbReference type="InterPro" id="IPR055074">
    <property type="entry name" value="NOMO1-3_2nd"/>
</dbReference>